<evidence type="ECO:0000256" key="1">
    <source>
        <dbReference type="SAM" id="SignalP"/>
    </source>
</evidence>
<dbReference type="Proteomes" id="UP000678393">
    <property type="component" value="Unassembled WGS sequence"/>
</dbReference>
<feature type="chain" id="PRO_5035769648" description="Secreted protein" evidence="1">
    <location>
        <begin position="33"/>
        <end position="62"/>
    </location>
</feature>
<name>A0A8S3ZI44_9EUPU</name>
<dbReference type="PANTHER" id="PTHR46901">
    <property type="entry name" value="GH04942P"/>
    <property type="match status" value="1"/>
</dbReference>
<dbReference type="AlphaFoldDB" id="A0A8S3ZI44"/>
<feature type="signal peptide" evidence="1">
    <location>
        <begin position="1"/>
        <end position="32"/>
    </location>
</feature>
<evidence type="ECO:0008006" key="4">
    <source>
        <dbReference type="Google" id="ProtNLM"/>
    </source>
</evidence>
<accession>A0A8S3ZI44</accession>
<feature type="non-terminal residue" evidence="2">
    <location>
        <position position="62"/>
    </location>
</feature>
<dbReference type="PANTHER" id="PTHR46901:SF2">
    <property type="entry name" value="GH04942P"/>
    <property type="match status" value="1"/>
</dbReference>
<keyword evidence="1" id="KW-0732">Signal</keyword>
<dbReference type="OrthoDB" id="188511at2759"/>
<protein>
    <recommendedName>
        <fullName evidence="4">Secreted protein</fullName>
    </recommendedName>
</protein>
<evidence type="ECO:0000313" key="3">
    <source>
        <dbReference type="Proteomes" id="UP000678393"/>
    </source>
</evidence>
<sequence>MLPVRNAMSHWFNDKICQWVLLLALVARHCCGHVVLTYPPARTYPLDFLNNIGTPAPCGMPK</sequence>
<proteinExistence type="predicted"/>
<keyword evidence="3" id="KW-1185">Reference proteome</keyword>
<dbReference type="EMBL" id="CAJHNH020003300">
    <property type="protein sequence ID" value="CAG5128969.1"/>
    <property type="molecule type" value="Genomic_DNA"/>
</dbReference>
<gene>
    <name evidence="2" type="ORF">CUNI_LOCUS14527</name>
</gene>
<evidence type="ECO:0000313" key="2">
    <source>
        <dbReference type="EMBL" id="CAG5128969.1"/>
    </source>
</evidence>
<reference evidence="2" key="1">
    <citation type="submission" date="2021-04" db="EMBL/GenBank/DDBJ databases">
        <authorList>
            <consortium name="Molecular Ecology Group"/>
        </authorList>
    </citation>
    <scope>NUCLEOTIDE SEQUENCE</scope>
</reference>
<organism evidence="2 3">
    <name type="scientific">Candidula unifasciata</name>
    <dbReference type="NCBI Taxonomy" id="100452"/>
    <lineage>
        <taxon>Eukaryota</taxon>
        <taxon>Metazoa</taxon>
        <taxon>Spiralia</taxon>
        <taxon>Lophotrochozoa</taxon>
        <taxon>Mollusca</taxon>
        <taxon>Gastropoda</taxon>
        <taxon>Heterobranchia</taxon>
        <taxon>Euthyneura</taxon>
        <taxon>Panpulmonata</taxon>
        <taxon>Eupulmonata</taxon>
        <taxon>Stylommatophora</taxon>
        <taxon>Helicina</taxon>
        <taxon>Helicoidea</taxon>
        <taxon>Geomitridae</taxon>
        <taxon>Candidula</taxon>
    </lineage>
</organism>
<comment type="caution">
    <text evidence="2">The sequence shown here is derived from an EMBL/GenBank/DDBJ whole genome shotgun (WGS) entry which is preliminary data.</text>
</comment>